<dbReference type="AlphaFoldDB" id="A0A482WWX0"/>
<keyword evidence="2" id="KW-1133">Transmembrane helix</keyword>
<feature type="region of interest" description="Disordered" evidence="1">
    <location>
        <begin position="125"/>
        <end position="173"/>
    </location>
</feature>
<dbReference type="Proteomes" id="UP000291343">
    <property type="component" value="Unassembled WGS sequence"/>
</dbReference>
<sequence length="173" mass="19359">MSQLNYFKIILPILLLLFVNAFCFTIDNEVDRFKRQDESAKPHFLTQRKNGAPLPDEVDIEYENLSDLECITPECRATAVPETASEIPESEIPEETEMMKVLMLLLLVAISAVVALPFPQWGGGESFSESQFQEQQQGTDISLGFGGPGGGFQENIDTFSQSEQGQSEQFSQW</sequence>
<keyword evidence="2" id="KW-0472">Membrane</keyword>
<accession>A0A482WWX0</accession>
<protein>
    <submittedName>
        <fullName evidence="3">Uncharacterized protein</fullName>
    </submittedName>
</protein>
<keyword evidence="4" id="KW-1185">Reference proteome</keyword>
<gene>
    <name evidence="3" type="ORF">LSTR_LSTR006387</name>
</gene>
<evidence type="ECO:0000256" key="2">
    <source>
        <dbReference type="SAM" id="Phobius"/>
    </source>
</evidence>
<dbReference type="EMBL" id="QKKF02022824">
    <property type="protein sequence ID" value="RZF37988.1"/>
    <property type="molecule type" value="Genomic_DNA"/>
</dbReference>
<dbReference type="InParanoid" id="A0A482WWX0"/>
<feature type="compositionally biased region" description="Low complexity" evidence="1">
    <location>
        <begin position="126"/>
        <end position="138"/>
    </location>
</feature>
<feature type="compositionally biased region" description="Low complexity" evidence="1">
    <location>
        <begin position="159"/>
        <end position="173"/>
    </location>
</feature>
<evidence type="ECO:0000256" key="1">
    <source>
        <dbReference type="SAM" id="MobiDB-lite"/>
    </source>
</evidence>
<organism evidence="3 4">
    <name type="scientific">Laodelphax striatellus</name>
    <name type="common">Small brown planthopper</name>
    <name type="synonym">Delphax striatella</name>
    <dbReference type="NCBI Taxonomy" id="195883"/>
    <lineage>
        <taxon>Eukaryota</taxon>
        <taxon>Metazoa</taxon>
        <taxon>Ecdysozoa</taxon>
        <taxon>Arthropoda</taxon>
        <taxon>Hexapoda</taxon>
        <taxon>Insecta</taxon>
        <taxon>Pterygota</taxon>
        <taxon>Neoptera</taxon>
        <taxon>Paraneoptera</taxon>
        <taxon>Hemiptera</taxon>
        <taxon>Auchenorrhyncha</taxon>
        <taxon>Fulgoroidea</taxon>
        <taxon>Delphacidae</taxon>
        <taxon>Criomorphinae</taxon>
        <taxon>Laodelphax</taxon>
    </lineage>
</organism>
<evidence type="ECO:0000313" key="4">
    <source>
        <dbReference type="Proteomes" id="UP000291343"/>
    </source>
</evidence>
<proteinExistence type="predicted"/>
<feature type="transmembrane region" description="Helical" evidence="2">
    <location>
        <begin position="101"/>
        <end position="118"/>
    </location>
</feature>
<feature type="transmembrane region" description="Helical" evidence="2">
    <location>
        <begin position="6"/>
        <end position="26"/>
    </location>
</feature>
<reference evidence="3 4" key="1">
    <citation type="journal article" date="2017" name="Gigascience">
        <title>Genome sequence of the small brown planthopper, Laodelphax striatellus.</title>
        <authorList>
            <person name="Zhu J."/>
            <person name="Jiang F."/>
            <person name="Wang X."/>
            <person name="Yang P."/>
            <person name="Bao Y."/>
            <person name="Zhao W."/>
            <person name="Wang W."/>
            <person name="Lu H."/>
            <person name="Wang Q."/>
            <person name="Cui N."/>
            <person name="Li J."/>
            <person name="Chen X."/>
            <person name="Luo L."/>
            <person name="Yu J."/>
            <person name="Kang L."/>
            <person name="Cui F."/>
        </authorList>
    </citation>
    <scope>NUCLEOTIDE SEQUENCE [LARGE SCALE GENOMIC DNA]</scope>
    <source>
        <strain evidence="3">Lst14</strain>
    </source>
</reference>
<evidence type="ECO:0000313" key="3">
    <source>
        <dbReference type="EMBL" id="RZF37988.1"/>
    </source>
</evidence>
<keyword evidence="2" id="KW-0812">Transmembrane</keyword>
<comment type="caution">
    <text evidence="3">The sequence shown here is derived from an EMBL/GenBank/DDBJ whole genome shotgun (WGS) entry which is preliminary data.</text>
</comment>
<name>A0A482WWX0_LAOST</name>